<dbReference type="InterPro" id="IPR050767">
    <property type="entry name" value="Sel1_AlgK"/>
</dbReference>
<dbReference type="SMART" id="SM00671">
    <property type="entry name" value="SEL1"/>
    <property type="match status" value="8"/>
</dbReference>
<organism evidence="3 4">
    <name type="scientific">Chytriomyces confervae</name>
    <dbReference type="NCBI Taxonomy" id="246404"/>
    <lineage>
        <taxon>Eukaryota</taxon>
        <taxon>Fungi</taxon>
        <taxon>Fungi incertae sedis</taxon>
        <taxon>Chytridiomycota</taxon>
        <taxon>Chytridiomycota incertae sedis</taxon>
        <taxon>Chytridiomycetes</taxon>
        <taxon>Chytridiales</taxon>
        <taxon>Chytriomycetaceae</taxon>
        <taxon>Chytriomyces</taxon>
    </lineage>
</organism>
<sequence>MLSFYRESGQRNGSSALARFRAVATFVRATCVLIKAQALESSANPPFDATNDAALLACAPPPKADLTSTSLIYSHLLDSFNAGMNHATGVTGDHSSEEGVAVSSVVSAFIPASYQKPTASRALELFEEAMFISKYKRLAIAVSVVAFFNEFALGGIVEPDFSKAERLYDLSASMQCTFAEARLGFLKMHGRPGIKINQSLAEHYRTALVKQKPSESSSSLSWLHIMASNNNSSAQFCVGLCFYNGIGTQKNNSAAYYWCHRAAIQGHPGAMNMLGNLYTEGHGTPKTPTLGLRWYIRAAEQKDAAAIYNIGTLFERGVAVDEDVRQAFEWYVRASVFGSVNAQNVLGIFYEQGVGVAQSPTKAVQYYKTAAVNGHPHAMYNLARCYHDGFGVERRDDVVALMWFKMAAEQGHMLSLLSVAVCFDAGIGIYGTRSGAASRRNYWKACAKGSLPAKKRLAEVVAMELLVAARPLLAGRMMNKKDLEESRYPVQRSAARQASKAITQPVPVRNIASPQYLPRYDDATTELMSKLGLSSSFDNPTSAIPSRSMNMSPSLSISSFYANKSVESMMYPTSPAVSFQASSFFEREMARSKAHASAYLGRDRQHEDTDSEASFRDDLQEDEASDTEASNWNRIPTKSHVTIAHLPTELILHILSFMNDYNVLSSSQVFAVLKIAGNRGTLRSSVSMRAMLDMFGMNRVASWIEGQSTWCSTCSGDNECSKIKHYMSS</sequence>
<dbReference type="STRING" id="246404.A0A507FPI5"/>
<dbReference type="InterPro" id="IPR006597">
    <property type="entry name" value="Sel1-like"/>
</dbReference>
<dbReference type="OrthoDB" id="272077at2759"/>
<keyword evidence="4" id="KW-1185">Reference proteome</keyword>
<comment type="similarity">
    <text evidence="1">Belongs to the sel-1 family.</text>
</comment>
<dbReference type="Gene3D" id="1.25.40.10">
    <property type="entry name" value="Tetratricopeptide repeat domain"/>
    <property type="match status" value="1"/>
</dbReference>
<reference evidence="3 4" key="1">
    <citation type="journal article" date="2019" name="Sci. Rep.">
        <title>Comparative genomics of chytrid fungi reveal insights into the obligate biotrophic and pathogenic lifestyle of Synchytrium endobioticum.</title>
        <authorList>
            <person name="van de Vossenberg B.T.L.H."/>
            <person name="Warris S."/>
            <person name="Nguyen H.D.T."/>
            <person name="van Gent-Pelzer M.P.E."/>
            <person name="Joly D.L."/>
            <person name="van de Geest H.C."/>
            <person name="Bonants P.J.M."/>
            <person name="Smith D.S."/>
            <person name="Levesque C.A."/>
            <person name="van der Lee T.A.J."/>
        </authorList>
    </citation>
    <scope>NUCLEOTIDE SEQUENCE [LARGE SCALE GENOMIC DNA]</scope>
    <source>
        <strain evidence="3 4">CBS 675.73</strain>
    </source>
</reference>
<dbReference type="PANTHER" id="PTHR11102">
    <property type="entry name" value="SEL-1-LIKE PROTEIN"/>
    <property type="match status" value="1"/>
</dbReference>
<evidence type="ECO:0000313" key="4">
    <source>
        <dbReference type="Proteomes" id="UP000320333"/>
    </source>
</evidence>
<dbReference type="EMBL" id="QEAP01000025">
    <property type="protein sequence ID" value="TPX77246.1"/>
    <property type="molecule type" value="Genomic_DNA"/>
</dbReference>
<dbReference type="InterPro" id="IPR011990">
    <property type="entry name" value="TPR-like_helical_dom_sf"/>
</dbReference>
<dbReference type="SUPFAM" id="SSF81901">
    <property type="entry name" value="HCP-like"/>
    <property type="match status" value="1"/>
</dbReference>
<proteinExistence type="inferred from homology"/>
<evidence type="ECO:0000256" key="1">
    <source>
        <dbReference type="ARBA" id="ARBA00038101"/>
    </source>
</evidence>
<dbReference type="Proteomes" id="UP000320333">
    <property type="component" value="Unassembled WGS sequence"/>
</dbReference>
<evidence type="ECO:0000256" key="2">
    <source>
        <dbReference type="SAM" id="MobiDB-lite"/>
    </source>
</evidence>
<evidence type="ECO:0000313" key="3">
    <source>
        <dbReference type="EMBL" id="TPX77246.1"/>
    </source>
</evidence>
<comment type="caution">
    <text evidence="3">The sequence shown here is derived from an EMBL/GenBank/DDBJ whole genome shotgun (WGS) entry which is preliminary data.</text>
</comment>
<feature type="compositionally biased region" description="Basic and acidic residues" evidence="2">
    <location>
        <begin position="601"/>
        <end position="618"/>
    </location>
</feature>
<dbReference type="CDD" id="cd09917">
    <property type="entry name" value="F-box_SF"/>
    <property type="match status" value="1"/>
</dbReference>
<evidence type="ECO:0008006" key="5">
    <source>
        <dbReference type="Google" id="ProtNLM"/>
    </source>
</evidence>
<name>A0A507FPI5_9FUNG</name>
<accession>A0A507FPI5</accession>
<dbReference type="AlphaFoldDB" id="A0A507FPI5"/>
<dbReference type="PANTHER" id="PTHR11102:SF160">
    <property type="entry name" value="ERAD-ASSOCIATED E3 UBIQUITIN-PROTEIN LIGASE COMPONENT HRD3"/>
    <property type="match status" value="1"/>
</dbReference>
<protein>
    <recommendedName>
        <fullName evidence="5">F-box domain-containing protein</fullName>
    </recommendedName>
</protein>
<gene>
    <name evidence="3" type="ORF">CcCBS67573_g01503</name>
</gene>
<dbReference type="Pfam" id="PF08238">
    <property type="entry name" value="Sel1"/>
    <property type="match status" value="7"/>
</dbReference>
<feature type="region of interest" description="Disordered" evidence="2">
    <location>
        <begin position="596"/>
        <end position="632"/>
    </location>
</feature>